<evidence type="ECO:0000313" key="5">
    <source>
        <dbReference type="Proteomes" id="UP001214629"/>
    </source>
</evidence>
<evidence type="ECO:0000313" key="2">
    <source>
        <dbReference type="EMBL" id="QIA68710.1"/>
    </source>
</evidence>
<keyword evidence="5" id="KW-1185">Reference proteome</keyword>
<dbReference type="Proteomes" id="UP000464735">
    <property type="component" value="Chromosome"/>
</dbReference>
<dbReference type="GeneID" id="54238659"/>
<dbReference type="EMBL" id="CP046368">
    <property type="protein sequence ID" value="QIA68710.1"/>
    <property type="molecule type" value="Genomic_DNA"/>
</dbReference>
<dbReference type="RefSeq" id="WP_071937255.1">
    <property type="nucleotide sequence ID" value="NZ_CP013197.1"/>
</dbReference>
<evidence type="ECO:0000313" key="1">
    <source>
        <dbReference type="EMBL" id="CAK99350.1"/>
    </source>
</evidence>
<dbReference type="AlphaFoldDB" id="Q14MC9"/>
<dbReference type="EMBL" id="AM285311">
    <property type="protein sequence ID" value="CAK99350.1"/>
    <property type="molecule type" value="Genomic_DNA"/>
</dbReference>
<name>Q14MC9_SPICI</name>
<dbReference type="KEGG" id="sck:SCITRI_00759"/>
<evidence type="ECO:0000313" key="3">
    <source>
        <dbReference type="EMBL" id="WFG97154.1"/>
    </source>
</evidence>
<accession>Q14MC9</accession>
<dbReference type="Proteomes" id="UP001214629">
    <property type="component" value="Chromosome"/>
</dbReference>
<reference evidence="2 4" key="2">
    <citation type="submission" date="2019-11" db="EMBL/GenBank/DDBJ databases">
        <title>Whole genome sequencing and comparative genomics analyses of five strains of Spiroplasma citri.</title>
        <authorList>
            <person name="Yokomi R."/>
            <person name="Chen J."/>
            <person name="Rattner R."/>
            <person name="Vidalakis G."/>
        </authorList>
    </citation>
    <scope>NUCLEOTIDE SEQUENCE [LARGE SCALE GENOMIC DNA]</scope>
    <source>
        <strain evidence="2 4">BR12</strain>
    </source>
</reference>
<dbReference type="EMBL" id="CP096246">
    <property type="protein sequence ID" value="WFG97154.1"/>
    <property type="molecule type" value="Genomic_DNA"/>
</dbReference>
<evidence type="ECO:0000313" key="4">
    <source>
        <dbReference type="Proteomes" id="UP000464735"/>
    </source>
</evidence>
<reference evidence="3 5" key="3">
    <citation type="submission" date="2022-04" db="EMBL/GenBank/DDBJ databases">
        <title>Whole genome of Spiroplasma citri.</title>
        <authorList>
            <person name="Khanchezar A."/>
            <person name="Izadpanah K."/>
            <person name="Taghavi M."/>
            <person name="Ghorbani A."/>
            <person name="Beven L."/>
        </authorList>
    </citation>
    <scope>NUCLEOTIDE SEQUENCE [LARGE SCALE GENOMIC DNA]</scope>
    <source>
        <strain evidence="3 5">D4</strain>
    </source>
</reference>
<gene>
    <name evidence="2" type="ORF">GL298_03815</name>
    <name evidence="3" type="ORF">M0C40_03920</name>
    <name evidence="1" type="ORF">SPICI10_071</name>
</gene>
<reference evidence="1" key="1">
    <citation type="journal article" date="2010" name="Appl. Environ. Microbiol.">
        <title>Partial chromosome sequence of Spiroplasma citri reveals extensive viral invasion and important gene decay.</title>
        <authorList>
            <person name="Carle P."/>
            <person name="Saillard C."/>
            <person name="Carrere N."/>
            <person name="Carrere S."/>
            <person name="Duret S."/>
            <person name="Eveillard S."/>
            <person name="Gaurivaud P."/>
            <person name="Gourgues G."/>
            <person name="Gouzy J."/>
            <person name="Salar P."/>
            <person name="Verdin E."/>
            <person name="Breton M."/>
            <person name="Blanchard A."/>
            <person name="Laigret F."/>
            <person name="Bove J.M."/>
            <person name="Renaudin J."/>
            <person name="Foissac X."/>
        </authorList>
    </citation>
    <scope>NUCLEOTIDE SEQUENCE</scope>
    <source>
        <strain evidence="1">GII3-3X</strain>
    </source>
</reference>
<proteinExistence type="predicted"/>
<protein>
    <submittedName>
        <fullName evidence="1">Uncharacterized protein</fullName>
    </submittedName>
</protein>
<dbReference type="STRING" id="2133.SCITRI_00759"/>
<sequence>MKKVNNIEKIKRNIAKLLISINDGEFDGYGQNTMKQMIYAELEKIFNQINKESFLKCEIYKELQIKENK</sequence>
<organism evidence="1">
    <name type="scientific">Spiroplasma citri</name>
    <dbReference type="NCBI Taxonomy" id="2133"/>
    <lineage>
        <taxon>Bacteria</taxon>
        <taxon>Bacillati</taxon>
        <taxon>Mycoplasmatota</taxon>
        <taxon>Mollicutes</taxon>
        <taxon>Entomoplasmatales</taxon>
        <taxon>Spiroplasmataceae</taxon>
        <taxon>Spiroplasma</taxon>
    </lineage>
</organism>